<dbReference type="Proteomes" id="UP000027451">
    <property type="component" value="Unassembled WGS sequence"/>
</dbReference>
<feature type="signal peptide" evidence="1">
    <location>
        <begin position="1"/>
        <end position="19"/>
    </location>
</feature>
<name>A0A656QGT4_9BURK</name>
<sequence length="425" mass="43876">MKRVIAVLLLACGVTAAYAQSASDVANGTAFANSIKPTSPSQIVNPTGVSSSTWGNQTGVSSSVPTGLGGFSNPNTASDSLNAAKNSNLTAFGRQAESYCASYTPGSDPYQNQYCAAVNFLNEQCMTPTGNQKSVLGATSTQFGSSANCAGTYGAGQGQYNYGNEVTSSDPIFQVIGNLGNTATDTLTQTCTSDTVVTQPAQYAYNTCTVSTDEEENACSQYLSAKIVNTINQAISTESCPGGGSLVNGACQNQYTYAPTITCPAGYIQSGANQCVQTNTLAASMTCPSDTTPMTISGNNTCMKQFSDVTAYPPTYEGMDLVTCYAGTCWFLPLKSCPSGYSWDGAQCIQTITVGAQYNCPSGGSVQGQSCVSVTQTAPTITYSCPSGQSLTGTNCVKQTVTTTWTDTCGVYEQSAGSSLATPTN</sequence>
<comment type="caution">
    <text evidence="2">The sequence shown here is derived from an EMBL/GenBank/DDBJ whole genome shotgun (WGS) entry which is preliminary data.</text>
</comment>
<accession>A0A656QGT4</accession>
<dbReference type="OrthoDB" id="8982700at2"/>
<evidence type="ECO:0000313" key="3">
    <source>
        <dbReference type="Proteomes" id="UP000027451"/>
    </source>
</evidence>
<dbReference type="AlphaFoldDB" id="A0A656QGT4"/>
<dbReference type="EMBL" id="JFHD01000018">
    <property type="protein sequence ID" value="KDR28462.1"/>
    <property type="molecule type" value="Genomic_DNA"/>
</dbReference>
<gene>
    <name evidence="2" type="ORF">BG60_10965</name>
</gene>
<evidence type="ECO:0008006" key="4">
    <source>
        <dbReference type="Google" id="ProtNLM"/>
    </source>
</evidence>
<protein>
    <recommendedName>
        <fullName evidence="4">Conjugal transfer protein TraN</fullName>
    </recommendedName>
</protein>
<evidence type="ECO:0000313" key="2">
    <source>
        <dbReference type="EMBL" id="KDR28462.1"/>
    </source>
</evidence>
<proteinExistence type="predicted"/>
<feature type="chain" id="PRO_5024825150" description="Conjugal transfer protein TraN" evidence="1">
    <location>
        <begin position="20"/>
        <end position="425"/>
    </location>
</feature>
<keyword evidence="1" id="KW-0732">Signal</keyword>
<evidence type="ECO:0000256" key="1">
    <source>
        <dbReference type="SAM" id="SignalP"/>
    </source>
</evidence>
<reference evidence="2 3" key="1">
    <citation type="submission" date="2014-03" db="EMBL/GenBank/DDBJ databases">
        <title>Draft Genome Sequences of Four Burkholderia Strains.</title>
        <authorList>
            <person name="Liu X.Y."/>
            <person name="Li C.X."/>
            <person name="Xu J.H."/>
        </authorList>
    </citation>
    <scope>NUCLEOTIDE SEQUENCE [LARGE SCALE GENOMIC DNA]</scope>
    <source>
        <strain evidence="2 3">OP-1</strain>
    </source>
</reference>
<organism evidence="2 3">
    <name type="scientific">Caballeronia zhejiangensis</name>
    <dbReference type="NCBI Taxonomy" id="871203"/>
    <lineage>
        <taxon>Bacteria</taxon>
        <taxon>Pseudomonadati</taxon>
        <taxon>Pseudomonadota</taxon>
        <taxon>Betaproteobacteria</taxon>
        <taxon>Burkholderiales</taxon>
        <taxon>Burkholderiaceae</taxon>
        <taxon>Caballeronia</taxon>
    </lineage>
</organism>
<keyword evidence="3" id="KW-1185">Reference proteome</keyword>
<dbReference type="RefSeq" id="WP_033537021.1">
    <property type="nucleotide sequence ID" value="NZ_JFHD01000018.1"/>
</dbReference>